<sequence length="20" mass="2409">MLYLHIFRVMLCWLAGITLD</sequence>
<organism evidence="1">
    <name type="scientific">Anguilla anguilla</name>
    <name type="common">European freshwater eel</name>
    <name type="synonym">Muraena anguilla</name>
    <dbReference type="NCBI Taxonomy" id="7936"/>
    <lineage>
        <taxon>Eukaryota</taxon>
        <taxon>Metazoa</taxon>
        <taxon>Chordata</taxon>
        <taxon>Craniata</taxon>
        <taxon>Vertebrata</taxon>
        <taxon>Euteleostomi</taxon>
        <taxon>Actinopterygii</taxon>
        <taxon>Neopterygii</taxon>
        <taxon>Teleostei</taxon>
        <taxon>Anguilliformes</taxon>
        <taxon>Anguillidae</taxon>
        <taxon>Anguilla</taxon>
    </lineage>
</organism>
<evidence type="ECO:0000313" key="1">
    <source>
        <dbReference type="EMBL" id="JAH69840.1"/>
    </source>
</evidence>
<protein>
    <submittedName>
        <fullName evidence="1">Uncharacterized protein</fullName>
    </submittedName>
</protein>
<proteinExistence type="predicted"/>
<dbReference type="AlphaFoldDB" id="A0A0E9UXD8"/>
<accession>A0A0E9UXD8</accession>
<dbReference type="EMBL" id="GBXM01038737">
    <property type="protein sequence ID" value="JAH69840.1"/>
    <property type="molecule type" value="Transcribed_RNA"/>
</dbReference>
<reference evidence="1" key="1">
    <citation type="submission" date="2014-11" db="EMBL/GenBank/DDBJ databases">
        <authorList>
            <person name="Amaro Gonzalez C."/>
        </authorList>
    </citation>
    <scope>NUCLEOTIDE SEQUENCE</scope>
</reference>
<name>A0A0E9UXD8_ANGAN</name>
<reference evidence="1" key="2">
    <citation type="journal article" date="2015" name="Fish Shellfish Immunol.">
        <title>Early steps in the European eel (Anguilla anguilla)-Vibrio vulnificus interaction in the gills: Role of the RtxA13 toxin.</title>
        <authorList>
            <person name="Callol A."/>
            <person name="Pajuelo D."/>
            <person name="Ebbesson L."/>
            <person name="Teles M."/>
            <person name="MacKenzie S."/>
            <person name="Amaro C."/>
        </authorList>
    </citation>
    <scope>NUCLEOTIDE SEQUENCE</scope>
</reference>